<organism evidence="1 2">
    <name type="scientific">Heterorhabditis bacteriophora</name>
    <name type="common">Entomopathogenic nematode worm</name>
    <dbReference type="NCBI Taxonomy" id="37862"/>
    <lineage>
        <taxon>Eukaryota</taxon>
        <taxon>Metazoa</taxon>
        <taxon>Ecdysozoa</taxon>
        <taxon>Nematoda</taxon>
        <taxon>Chromadorea</taxon>
        <taxon>Rhabditida</taxon>
        <taxon>Rhabditina</taxon>
        <taxon>Rhabditomorpha</taxon>
        <taxon>Strongyloidea</taxon>
        <taxon>Heterorhabditidae</taxon>
        <taxon>Heterorhabditis</taxon>
    </lineage>
</organism>
<dbReference type="Gene3D" id="3.30.420.10">
    <property type="entry name" value="Ribonuclease H-like superfamily/Ribonuclease H"/>
    <property type="match status" value="1"/>
</dbReference>
<dbReference type="AlphaFoldDB" id="A0A1I7WMY6"/>
<keyword evidence="1" id="KW-1185">Reference proteome</keyword>
<dbReference type="Proteomes" id="UP000095283">
    <property type="component" value="Unplaced"/>
</dbReference>
<dbReference type="GO" id="GO:0003676">
    <property type="term" value="F:nucleic acid binding"/>
    <property type="evidence" value="ECO:0007669"/>
    <property type="project" value="InterPro"/>
</dbReference>
<protein>
    <submittedName>
        <fullName evidence="2">NTF2 domain-containing protein</fullName>
    </submittedName>
</protein>
<evidence type="ECO:0000313" key="2">
    <source>
        <dbReference type="WBParaSite" id="Hba_06513"/>
    </source>
</evidence>
<proteinExistence type="predicted"/>
<dbReference type="InterPro" id="IPR036397">
    <property type="entry name" value="RNaseH_sf"/>
</dbReference>
<reference evidence="2" key="1">
    <citation type="submission" date="2016-11" db="UniProtKB">
        <authorList>
            <consortium name="WormBaseParasite"/>
        </authorList>
    </citation>
    <scope>IDENTIFICATION</scope>
</reference>
<evidence type="ECO:0000313" key="1">
    <source>
        <dbReference type="Proteomes" id="UP000095283"/>
    </source>
</evidence>
<name>A0A1I7WMY6_HETBA</name>
<dbReference type="WBParaSite" id="Hba_06513">
    <property type="protein sequence ID" value="Hba_06513"/>
    <property type="gene ID" value="Hba_06513"/>
</dbReference>
<accession>A0A1I7WMY6</accession>
<sequence length="67" mass="7671">MNSVNYQQVLENQLLSYYNAFPQKNFIFQQDNAAITRADLAIIKHLSTNMTGCIFLVISKFSSSTDY</sequence>